<dbReference type="InterPro" id="IPR044751">
    <property type="entry name" value="Ion_transp-like_CBS"/>
</dbReference>
<dbReference type="CDD" id="cd04590">
    <property type="entry name" value="CBS_pair_CorC_HlyC_assoc"/>
    <property type="match status" value="1"/>
</dbReference>
<gene>
    <name evidence="5" type="ORF">ROSEINA2194_03811</name>
</gene>
<reference evidence="5 6" key="2">
    <citation type="submission" date="2009-03" db="EMBL/GenBank/DDBJ databases">
        <title>Draft genome sequence of Roseburia inulinivorans (DSM 16841).</title>
        <authorList>
            <person name="Sudarsanam P."/>
            <person name="Ley R."/>
            <person name="Guruge J."/>
            <person name="Turnbaugh P.J."/>
            <person name="Mahowald M."/>
            <person name="Liep D."/>
            <person name="Gordon J."/>
        </authorList>
    </citation>
    <scope>NUCLEOTIDE SEQUENCE [LARGE SCALE GENOMIC DNA]</scope>
    <source>
        <strain evidence="5 6">DSM 16841</strain>
    </source>
</reference>
<dbReference type="InterPro" id="IPR005170">
    <property type="entry name" value="Transptr-assoc_dom"/>
</dbReference>
<dbReference type="GO" id="GO:0050660">
    <property type="term" value="F:flavin adenine dinucleotide binding"/>
    <property type="evidence" value="ECO:0007669"/>
    <property type="project" value="InterPro"/>
</dbReference>
<keyword evidence="2 3" id="KW-0129">CBS domain</keyword>
<keyword evidence="1" id="KW-0677">Repeat</keyword>
<feature type="domain" description="CBS" evidence="4">
    <location>
        <begin position="163"/>
        <end position="220"/>
    </location>
</feature>
<evidence type="ECO:0000256" key="3">
    <source>
        <dbReference type="PROSITE-ProRule" id="PRU00703"/>
    </source>
</evidence>
<dbReference type="EMBL" id="ACFY01000156">
    <property type="protein sequence ID" value="EEG92311.1"/>
    <property type="molecule type" value="Genomic_DNA"/>
</dbReference>
<dbReference type="InterPro" id="IPR046342">
    <property type="entry name" value="CBS_dom_sf"/>
</dbReference>
<dbReference type="SUPFAM" id="SSF54631">
    <property type="entry name" value="CBS-domain pair"/>
    <property type="match status" value="1"/>
</dbReference>
<dbReference type="PANTHER" id="PTHR22777">
    <property type="entry name" value="HEMOLYSIN-RELATED"/>
    <property type="match status" value="1"/>
</dbReference>
<evidence type="ECO:0000313" key="5">
    <source>
        <dbReference type="EMBL" id="EEG92311.1"/>
    </source>
</evidence>
<dbReference type="InterPro" id="IPR036318">
    <property type="entry name" value="FAD-bd_PCMH-like_sf"/>
</dbReference>
<dbReference type="GO" id="GO:0005886">
    <property type="term" value="C:plasma membrane"/>
    <property type="evidence" value="ECO:0007669"/>
    <property type="project" value="TreeGrafter"/>
</dbReference>
<dbReference type="Proteomes" id="UP000003561">
    <property type="component" value="Unassembled WGS sequence"/>
</dbReference>
<dbReference type="Gene3D" id="3.30.465.10">
    <property type="match status" value="1"/>
</dbReference>
<evidence type="ECO:0000259" key="4">
    <source>
        <dbReference type="PROSITE" id="PS51371"/>
    </source>
</evidence>
<dbReference type="FunFam" id="3.10.580.10:FF:000002">
    <property type="entry name" value="Magnesium/cobalt efflux protein CorC"/>
    <property type="match status" value="1"/>
</dbReference>
<dbReference type="InterPro" id="IPR000644">
    <property type="entry name" value="CBS_dom"/>
</dbReference>
<dbReference type="SUPFAM" id="SSF56176">
    <property type="entry name" value="FAD-binding/transporter-associated domain-like"/>
    <property type="match status" value="1"/>
</dbReference>
<evidence type="ECO:0000256" key="2">
    <source>
        <dbReference type="ARBA" id="ARBA00023122"/>
    </source>
</evidence>
<dbReference type="PANTHER" id="PTHR22777:SF17">
    <property type="entry name" value="UPF0053 PROTEIN SLL0260"/>
    <property type="match status" value="1"/>
</dbReference>
<evidence type="ECO:0000256" key="1">
    <source>
        <dbReference type="ARBA" id="ARBA00022737"/>
    </source>
</evidence>
<organism evidence="5 6">
    <name type="scientific">Roseburia inulinivorans DSM 16841</name>
    <dbReference type="NCBI Taxonomy" id="622312"/>
    <lineage>
        <taxon>Bacteria</taxon>
        <taxon>Bacillati</taxon>
        <taxon>Bacillota</taxon>
        <taxon>Clostridia</taxon>
        <taxon>Lachnospirales</taxon>
        <taxon>Lachnospiraceae</taxon>
        <taxon>Roseburia</taxon>
    </lineage>
</organism>
<dbReference type="eggNOG" id="COG1253">
    <property type="taxonomic scope" value="Bacteria"/>
</dbReference>
<dbReference type="SMART" id="SM01091">
    <property type="entry name" value="CorC_HlyC"/>
    <property type="match status" value="1"/>
</dbReference>
<dbReference type="Gene3D" id="3.10.580.10">
    <property type="entry name" value="CBS-domain"/>
    <property type="match status" value="1"/>
</dbReference>
<name>C0FYH2_9FIRM</name>
<dbReference type="Pfam" id="PF00571">
    <property type="entry name" value="CBS"/>
    <property type="match status" value="2"/>
</dbReference>
<accession>C0FYH2</accession>
<reference evidence="5 6" key="1">
    <citation type="submission" date="2009-02" db="EMBL/GenBank/DDBJ databases">
        <authorList>
            <person name="Fulton L."/>
            <person name="Clifton S."/>
            <person name="Fulton B."/>
            <person name="Xu J."/>
            <person name="Minx P."/>
            <person name="Pepin K.H."/>
            <person name="Johnson M."/>
            <person name="Bhonagiri V."/>
            <person name="Nash W.E."/>
            <person name="Mardis E.R."/>
            <person name="Wilson R.K."/>
        </authorList>
    </citation>
    <scope>NUCLEOTIDE SEQUENCE [LARGE SCALE GENOMIC DNA]</scope>
    <source>
        <strain evidence="5 6">DSM 16841</strain>
    </source>
</reference>
<dbReference type="InterPro" id="IPR016169">
    <property type="entry name" value="FAD-bd_PCMH_sub2"/>
</dbReference>
<evidence type="ECO:0000313" key="6">
    <source>
        <dbReference type="Proteomes" id="UP000003561"/>
    </source>
</evidence>
<sequence>MTILEQNGIISNVLIQFRYKLGGFMDDGGSPTTGMKKLSNRLMKLFGVDTDDVTEEEIISMVNEGHEQGVLQANEAEMIHNIFEFGDKDAKDIMVHRKNIIAIDGTMTFLEMLDFTIENNYSRYPVYIDDIDNIIGVLHIKEVLALCQKQEIYHTAIKDIKGLIREVDFIPETRNINTLFTMMQNAKTHMVIVVDEYGQTSGIVAMEDILEEIVGNIEDEHDQEEKMIEKLPDGSYLMDGMTSAEEALEILKIHIPEEDEFETLNGILISLLDRIPNDDEKFETDAFGYHFEVLQVENKMIKKSEDHKTCRGRFHR</sequence>
<dbReference type="PROSITE" id="PS51371">
    <property type="entry name" value="CBS"/>
    <property type="match status" value="1"/>
</dbReference>
<dbReference type="AlphaFoldDB" id="C0FYH2"/>
<comment type="caution">
    <text evidence="5">The sequence shown here is derived from an EMBL/GenBank/DDBJ whole genome shotgun (WGS) entry which is preliminary data.</text>
</comment>
<proteinExistence type="predicted"/>
<protein>
    <submittedName>
        <fullName evidence="5">CBS domain protein</fullName>
    </submittedName>
</protein>
<dbReference type="Pfam" id="PF03471">
    <property type="entry name" value="CorC_HlyC"/>
    <property type="match status" value="1"/>
</dbReference>